<feature type="transmembrane region" description="Helical" evidence="6">
    <location>
        <begin position="216"/>
        <end position="236"/>
    </location>
</feature>
<feature type="transmembrane region" description="Helical" evidence="6">
    <location>
        <begin position="269"/>
        <end position="293"/>
    </location>
</feature>
<name>A0A5R8MEG7_9GAMM</name>
<dbReference type="InterPro" id="IPR001902">
    <property type="entry name" value="SLC26A/SulP_fam"/>
</dbReference>
<dbReference type="Pfam" id="PF00916">
    <property type="entry name" value="Sulfate_transp"/>
    <property type="match status" value="1"/>
</dbReference>
<evidence type="ECO:0000256" key="2">
    <source>
        <dbReference type="ARBA" id="ARBA00022692"/>
    </source>
</evidence>
<dbReference type="PROSITE" id="PS50801">
    <property type="entry name" value="STAS"/>
    <property type="match status" value="1"/>
</dbReference>
<proteinExistence type="predicted"/>
<feature type="domain" description="STAS" evidence="7">
    <location>
        <begin position="453"/>
        <end position="566"/>
    </location>
</feature>
<dbReference type="AlphaFoldDB" id="A0A5R8MEG7"/>
<dbReference type="NCBIfam" id="TIGR00815">
    <property type="entry name" value="sulP"/>
    <property type="match status" value="1"/>
</dbReference>
<feature type="transmembrane region" description="Helical" evidence="6">
    <location>
        <begin position="399"/>
        <end position="427"/>
    </location>
</feature>
<keyword evidence="2 6" id="KW-0812">Transmembrane</keyword>
<evidence type="ECO:0000313" key="8">
    <source>
        <dbReference type="EMBL" id="TLF48268.1"/>
    </source>
</evidence>
<feature type="transmembrane region" description="Helical" evidence="6">
    <location>
        <begin position="336"/>
        <end position="356"/>
    </location>
</feature>
<comment type="caution">
    <text evidence="8">The sequence shown here is derived from an EMBL/GenBank/DDBJ whole genome shotgun (WGS) entry which is preliminary data.</text>
</comment>
<dbReference type="InterPro" id="IPR036513">
    <property type="entry name" value="STAS_dom_sf"/>
</dbReference>
<dbReference type="InterPro" id="IPR002645">
    <property type="entry name" value="STAS_dom"/>
</dbReference>
<comment type="subcellular location">
    <subcellularLocation>
        <location evidence="1">Membrane</location>
        <topology evidence="1">Multi-pass membrane protein</topology>
    </subcellularLocation>
</comment>
<dbReference type="SUPFAM" id="SSF52091">
    <property type="entry name" value="SpoIIaa-like"/>
    <property type="match status" value="1"/>
</dbReference>
<dbReference type="InterPro" id="IPR011547">
    <property type="entry name" value="SLC26A/SulP_dom"/>
</dbReference>
<evidence type="ECO:0000256" key="3">
    <source>
        <dbReference type="ARBA" id="ARBA00022989"/>
    </source>
</evidence>
<feature type="transmembrane region" description="Helical" evidence="6">
    <location>
        <begin position="100"/>
        <end position="121"/>
    </location>
</feature>
<evidence type="ECO:0000256" key="5">
    <source>
        <dbReference type="SAM" id="MobiDB-lite"/>
    </source>
</evidence>
<evidence type="ECO:0000259" key="7">
    <source>
        <dbReference type="PROSITE" id="PS50801"/>
    </source>
</evidence>
<feature type="transmembrane region" description="Helical" evidence="6">
    <location>
        <begin position="368"/>
        <end position="387"/>
    </location>
</feature>
<keyword evidence="4 6" id="KW-0472">Membrane</keyword>
<accession>A0A5R8MEG7</accession>
<feature type="transmembrane region" description="Helical" evidence="6">
    <location>
        <begin position="171"/>
        <end position="195"/>
    </location>
</feature>
<gene>
    <name evidence="8" type="primary">sulP</name>
    <name evidence="8" type="ORF">FEI13_13270</name>
</gene>
<organism evidence="8 9">
    <name type="scientific">Halomonas urmiana</name>
    <dbReference type="NCBI Taxonomy" id="490901"/>
    <lineage>
        <taxon>Bacteria</taxon>
        <taxon>Pseudomonadati</taxon>
        <taxon>Pseudomonadota</taxon>
        <taxon>Gammaproteobacteria</taxon>
        <taxon>Oceanospirillales</taxon>
        <taxon>Halomonadaceae</taxon>
        <taxon>Halomonas</taxon>
    </lineage>
</organism>
<dbReference type="Pfam" id="PF01740">
    <property type="entry name" value="STAS"/>
    <property type="match status" value="1"/>
</dbReference>
<keyword evidence="9" id="KW-1185">Reference proteome</keyword>
<feature type="transmembrane region" description="Helical" evidence="6">
    <location>
        <begin position="305"/>
        <end position="324"/>
    </location>
</feature>
<reference evidence="8 9" key="1">
    <citation type="journal article" date="2007" name="Int. J. Syst. Evol. Microbiol.">
        <title>Halomonas saccharevitans sp. nov., Halomonas arcis sp. nov. and Halomonas subterranea sp. nov., halophilic bacteria isolated from hypersaline environments of China.</title>
        <authorList>
            <person name="Xu X.W."/>
            <person name="Wu Y.H."/>
            <person name="Zhou Z."/>
            <person name="Wang C.S."/>
            <person name="Zhou Y.G."/>
            <person name="Zhang H.B."/>
            <person name="Wang Y."/>
            <person name="Wu M."/>
        </authorList>
    </citation>
    <scope>NUCLEOTIDE SEQUENCE [LARGE SCALE GENOMIC DNA]</scope>
    <source>
        <strain evidence="8 9">TBZ3</strain>
    </source>
</reference>
<keyword evidence="3 6" id="KW-1133">Transmembrane helix</keyword>
<dbReference type="Gene3D" id="3.30.750.24">
    <property type="entry name" value="STAS domain"/>
    <property type="match status" value="1"/>
</dbReference>
<feature type="transmembrane region" description="Helical" evidence="6">
    <location>
        <begin position="25"/>
        <end position="49"/>
    </location>
</feature>
<dbReference type="GO" id="GO:0055085">
    <property type="term" value="P:transmembrane transport"/>
    <property type="evidence" value="ECO:0007669"/>
    <property type="project" value="InterPro"/>
</dbReference>
<evidence type="ECO:0000313" key="9">
    <source>
        <dbReference type="Proteomes" id="UP000306973"/>
    </source>
</evidence>
<feature type="transmembrane region" description="Helical" evidence="6">
    <location>
        <begin position="133"/>
        <end position="151"/>
    </location>
</feature>
<dbReference type="GO" id="GO:0016020">
    <property type="term" value="C:membrane"/>
    <property type="evidence" value="ECO:0007669"/>
    <property type="project" value="UniProtKB-SubCell"/>
</dbReference>
<dbReference type="EMBL" id="VBUI01000020">
    <property type="protein sequence ID" value="TLF48268.1"/>
    <property type="molecule type" value="Genomic_DNA"/>
</dbReference>
<sequence length="620" mass="64198">MTPSRWIPLIGWLHGYRRDVLARDLVAAVIVTLMLVPQALAYALLAGLPPEVGLYASMLPLVLYALFGTSATLAVGPVAVASLMTASALSGIAAPGSAEYVGAALVLAALSGLVLVGMGLLRLGFLANFLSHPVISGFVTASGILIAASQLRHVLGVEASGHNLLEMGAALFAGLDDINIITLAIGLGVWGFLLVCRRHLKGGLRRLGLSATVADLVAKAAPVSAVIVTTLLAWGLGLGERGVALVGEVPSGLPSLALPSLDPTLWSSLLPAAVLISLVGFVESVSVAQTLAAKQRQRIDPNQELIALGVANLGAGTSGGSPVSGGFSRSVVNFEAGAATPLAGAFTALGIAVATLTLTTPLAFLPKATLAATIIVAVGTLIDLPAIKRTWAYSWADGVAMLATLMLTLVHGVESGILVGVVLSLGLHLYRTSRPHSAVVGRVPGSEHFRNVRRHTVETDDRLAILRVDESLYFANARYLEDTVMELAARQPGLAHIVLACQAVNVVDASALESLEAINGRLKDAGVFLHLAEVKGPVMDRLKHTEFCRELTGHVFLSTYDAWRALHDERAAETSPVACGGAGLAGGAPSPSPSPDSGRCPITGNAPVRECFRVHRGDSP</sequence>
<dbReference type="PANTHER" id="PTHR11814">
    <property type="entry name" value="SULFATE TRANSPORTER"/>
    <property type="match status" value="1"/>
</dbReference>
<evidence type="ECO:0000256" key="6">
    <source>
        <dbReference type="SAM" id="Phobius"/>
    </source>
</evidence>
<dbReference type="Proteomes" id="UP000306973">
    <property type="component" value="Unassembled WGS sequence"/>
</dbReference>
<evidence type="ECO:0000256" key="4">
    <source>
        <dbReference type="ARBA" id="ARBA00023136"/>
    </source>
</evidence>
<protein>
    <submittedName>
        <fullName evidence="8">Sulfate permease</fullName>
    </submittedName>
</protein>
<evidence type="ECO:0000256" key="1">
    <source>
        <dbReference type="ARBA" id="ARBA00004141"/>
    </source>
</evidence>
<feature type="region of interest" description="Disordered" evidence="5">
    <location>
        <begin position="582"/>
        <end position="604"/>
    </location>
</feature>
<dbReference type="RefSeq" id="WP_138182000.1">
    <property type="nucleotide sequence ID" value="NZ_VBUI01000020.1"/>
</dbReference>
<dbReference type="OrthoDB" id="9769739at2"/>
<dbReference type="CDD" id="cd07042">
    <property type="entry name" value="STAS_SulP_like_sulfate_transporter"/>
    <property type="match status" value="1"/>
</dbReference>
<feature type="transmembrane region" description="Helical" evidence="6">
    <location>
        <begin position="61"/>
        <end position="94"/>
    </location>
</feature>